<dbReference type="EMBL" id="SNWX01000009">
    <property type="protein sequence ID" value="TDO91273.1"/>
    <property type="molecule type" value="Genomic_DNA"/>
</dbReference>
<dbReference type="Gene3D" id="3.40.50.10610">
    <property type="entry name" value="ABC-type transport auxiliary lipoprotein component"/>
    <property type="match status" value="2"/>
</dbReference>
<evidence type="ECO:0000256" key="3">
    <source>
        <dbReference type="ARBA" id="ARBA00023136"/>
    </source>
</evidence>
<keyword evidence="3" id="KW-0472">Membrane</keyword>
<accession>A0A4V3CEU3</accession>
<keyword evidence="4" id="KW-0564">Palmitate</keyword>
<keyword evidence="1" id="KW-1003">Cell membrane</keyword>
<comment type="caution">
    <text evidence="6">The sequence shown here is derived from an EMBL/GenBank/DDBJ whole genome shotgun (WGS) entry which is preliminary data.</text>
</comment>
<sequence>MGKLKNKFIISFFIIFFLAGTLLIISSAAVLGSEHGEDLAAEKSEKLMKEILADYQSILSSTPNVTPATQLLAALPEREDKPAVAVYSIADRTGQIKEEGSAVVTQGATDMMITALKRSRQFKVLDRVNFGDFMNEQNLKTNERLAGDEGPGIGQMIGADYIIQGAITEYQVDRNTGGLGLNIGGLGGIKEYAVATTAVDIRVLDSTTGEVVWSESLKGKIEGERVGVQAFSFMGNNIVEFETGRGKQEVINLIIRTLLEEAVFKIYQQGVI</sequence>
<reference evidence="6 7" key="1">
    <citation type="submission" date="2019-03" db="EMBL/GenBank/DDBJ databases">
        <title>Subsurface microbial communities from deep shales in Ohio and West Virginia, USA.</title>
        <authorList>
            <person name="Wrighton K."/>
        </authorList>
    </citation>
    <scope>NUCLEOTIDE SEQUENCE [LARGE SCALE GENOMIC DNA]</scope>
    <source>
        <strain evidence="6 7">MA284_T2</strain>
    </source>
</reference>
<evidence type="ECO:0000256" key="1">
    <source>
        <dbReference type="ARBA" id="ARBA00022475"/>
    </source>
</evidence>
<dbReference type="Proteomes" id="UP000295064">
    <property type="component" value="Unassembled WGS sequence"/>
</dbReference>
<evidence type="ECO:0000256" key="5">
    <source>
        <dbReference type="ARBA" id="ARBA00023288"/>
    </source>
</evidence>
<proteinExistence type="predicted"/>
<evidence type="ECO:0000256" key="4">
    <source>
        <dbReference type="ARBA" id="ARBA00023139"/>
    </source>
</evidence>
<dbReference type="PANTHER" id="PTHR41164">
    <property type="entry name" value="CURLI PRODUCTION ASSEMBLY/TRANSPORT COMPONENT CSGG"/>
    <property type="match status" value="1"/>
</dbReference>
<protein>
    <submittedName>
        <fullName evidence="6">Curli production assembly/transport component CsgG</fullName>
    </submittedName>
</protein>
<keyword evidence="5" id="KW-0449">Lipoprotein</keyword>
<dbReference type="RefSeq" id="WP_243727735.1">
    <property type="nucleotide sequence ID" value="NZ_SNWX01000009.1"/>
</dbReference>
<dbReference type="PANTHER" id="PTHR41164:SF1">
    <property type="entry name" value="CURLI PRODUCTION ASSEMBLY_TRANSPORT COMPONENT CSGG"/>
    <property type="match status" value="1"/>
</dbReference>
<keyword evidence="2" id="KW-0732">Signal</keyword>
<evidence type="ECO:0000313" key="7">
    <source>
        <dbReference type="Proteomes" id="UP000295064"/>
    </source>
</evidence>
<dbReference type="GO" id="GO:0030288">
    <property type="term" value="C:outer membrane-bounded periplasmic space"/>
    <property type="evidence" value="ECO:0007669"/>
    <property type="project" value="InterPro"/>
</dbReference>
<dbReference type="Pfam" id="PF03783">
    <property type="entry name" value="CsgG"/>
    <property type="match status" value="1"/>
</dbReference>
<dbReference type="AlphaFoldDB" id="A0A4V3CEU3"/>
<gene>
    <name evidence="6" type="ORF">DFR79_10921</name>
</gene>
<name>A0A4V3CEU3_9FIRM</name>
<organism evidence="6 7">
    <name type="scientific">Halanaerobium saccharolyticum</name>
    <dbReference type="NCBI Taxonomy" id="43595"/>
    <lineage>
        <taxon>Bacteria</taxon>
        <taxon>Bacillati</taxon>
        <taxon>Bacillota</taxon>
        <taxon>Clostridia</taxon>
        <taxon>Halanaerobiales</taxon>
        <taxon>Halanaerobiaceae</taxon>
        <taxon>Halanaerobium</taxon>
    </lineage>
</organism>
<evidence type="ECO:0000256" key="2">
    <source>
        <dbReference type="ARBA" id="ARBA00022729"/>
    </source>
</evidence>
<dbReference type="InterPro" id="IPR005534">
    <property type="entry name" value="Curli_assmbl/transp-comp_CsgG"/>
</dbReference>
<evidence type="ECO:0000313" key="6">
    <source>
        <dbReference type="EMBL" id="TDO91273.1"/>
    </source>
</evidence>